<dbReference type="AlphaFoldDB" id="A0A397SZ19"/>
<dbReference type="Gene3D" id="1.10.30.10">
    <property type="entry name" value="High mobility group box domain"/>
    <property type="match status" value="1"/>
</dbReference>
<evidence type="ECO:0000313" key="2">
    <source>
        <dbReference type="Proteomes" id="UP000265703"/>
    </source>
</evidence>
<dbReference type="OrthoDB" id="2319487at2759"/>
<protein>
    <submittedName>
        <fullName evidence="1">Uncharacterized protein</fullName>
    </submittedName>
</protein>
<dbReference type="EMBL" id="QKYT01000277">
    <property type="protein sequence ID" value="RIA88151.1"/>
    <property type="molecule type" value="Genomic_DNA"/>
</dbReference>
<proteinExistence type="predicted"/>
<gene>
    <name evidence="1" type="ORF">C1645_256459</name>
</gene>
<reference evidence="1 2" key="1">
    <citation type="submission" date="2018-06" db="EMBL/GenBank/DDBJ databases">
        <title>Comparative genomics reveals the genomic features of Rhizophagus irregularis, R. cerebriforme, R. diaphanum and Gigaspora rosea, and their symbiotic lifestyle signature.</title>
        <authorList>
            <person name="Morin E."/>
            <person name="San Clemente H."/>
            <person name="Chen E.C.H."/>
            <person name="De La Providencia I."/>
            <person name="Hainaut M."/>
            <person name="Kuo A."/>
            <person name="Kohler A."/>
            <person name="Murat C."/>
            <person name="Tang N."/>
            <person name="Roy S."/>
            <person name="Loubradou J."/>
            <person name="Henrissat B."/>
            <person name="Grigoriev I.V."/>
            <person name="Corradi N."/>
            <person name="Roux C."/>
            <person name="Martin F.M."/>
        </authorList>
    </citation>
    <scope>NUCLEOTIDE SEQUENCE [LARGE SCALE GENOMIC DNA]</scope>
    <source>
        <strain evidence="1 2">DAOM 227022</strain>
    </source>
</reference>
<dbReference type="InterPro" id="IPR036910">
    <property type="entry name" value="HMG_box_dom_sf"/>
</dbReference>
<keyword evidence="2" id="KW-1185">Reference proteome</keyword>
<name>A0A397SZ19_9GLOM</name>
<dbReference type="Proteomes" id="UP000265703">
    <property type="component" value="Unassembled WGS sequence"/>
</dbReference>
<accession>A0A397SZ19</accession>
<dbReference type="SUPFAM" id="SSF47095">
    <property type="entry name" value="HMG-box"/>
    <property type="match status" value="1"/>
</dbReference>
<evidence type="ECO:0000313" key="1">
    <source>
        <dbReference type="EMBL" id="RIA88151.1"/>
    </source>
</evidence>
<comment type="caution">
    <text evidence="1">The sequence shown here is derived from an EMBL/GenBank/DDBJ whole genome shotgun (WGS) entry which is preliminary data.</text>
</comment>
<sequence length="167" mass="20115">MSDYMQILLHTKDPSNRHYVLVLAFETHTFFKIKISSPEEIIERSIKRNYKRPLKNAYMVFMIDCSEAFKAAKSEKRFRQNSNCFKDFSSLWKNSPKEVKDEYELVFTKYKELKPISQNFFAFHPQDSIFDEQDLKHTTHQNHQNNIVQKEEHRLLNDHMTEVDTVY</sequence>
<organism evidence="1 2">
    <name type="scientific">Glomus cerebriforme</name>
    <dbReference type="NCBI Taxonomy" id="658196"/>
    <lineage>
        <taxon>Eukaryota</taxon>
        <taxon>Fungi</taxon>
        <taxon>Fungi incertae sedis</taxon>
        <taxon>Mucoromycota</taxon>
        <taxon>Glomeromycotina</taxon>
        <taxon>Glomeromycetes</taxon>
        <taxon>Glomerales</taxon>
        <taxon>Glomeraceae</taxon>
        <taxon>Glomus</taxon>
    </lineage>
</organism>